<dbReference type="InterPro" id="IPR050090">
    <property type="entry name" value="Tyrosine_recombinase_XerCD"/>
</dbReference>
<dbReference type="PANTHER" id="PTHR30349">
    <property type="entry name" value="PHAGE INTEGRASE-RELATED"/>
    <property type="match status" value="1"/>
</dbReference>
<evidence type="ECO:0000256" key="2">
    <source>
        <dbReference type="ARBA" id="ARBA00022908"/>
    </source>
</evidence>
<dbReference type="AlphaFoldDB" id="A0A7W9ECJ4"/>
<reference evidence="8 9" key="1">
    <citation type="submission" date="2020-08" db="EMBL/GenBank/DDBJ databases">
        <title>Genomic Encyclopedia of Type Strains, Phase IV (KMG-IV): sequencing the most valuable type-strain genomes for metagenomic binning, comparative biology and taxonomic classification.</title>
        <authorList>
            <person name="Goeker M."/>
        </authorList>
    </citation>
    <scope>NUCLEOTIDE SEQUENCE [LARGE SCALE GENOMIC DNA]</scope>
    <source>
        <strain evidence="8 9">DSM 25079</strain>
    </source>
</reference>
<dbReference type="Proteomes" id="UP000549617">
    <property type="component" value="Unassembled WGS sequence"/>
</dbReference>
<dbReference type="CDD" id="cd00796">
    <property type="entry name" value="INT_Rci_Hp1_C"/>
    <property type="match status" value="1"/>
</dbReference>
<dbReference type="InterPro" id="IPR013762">
    <property type="entry name" value="Integrase-like_cat_sf"/>
</dbReference>
<dbReference type="GO" id="GO:0003677">
    <property type="term" value="F:DNA binding"/>
    <property type="evidence" value="ECO:0007669"/>
    <property type="project" value="UniProtKB-UniRule"/>
</dbReference>
<keyword evidence="4" id="KW-0233">DNA recombination</keyword>
<sequence>MSDQPFTIQRLRGAWAIVWRDGDGNRHRQALAAPDRIGAEAEARQRWRLGNRSRRTVGGLVEAYLADRKAEGIVTADRQADAWKAMKSYWGDVSPNLIDKDMARGYAARRKAATATIRYELSMLSVALRWAKDEKLIDAAPEIWRPAPPDRKQRHLSQQEFETFFAQVKAPHARLYVLLGLYTMARPAALLDLTWDRVDWKRGTIDLNPPGRTRTAKKRAETIPLNDEAIEALKLAWTARQTDYVIERGGKRIANVKKLFQAASERSGIHVTAYMLRHTGAVWAAEAGAPMSELAQFMGHDDSRTTEKHYARYTPGFLRGVANRVRRAETTEVQMNLGVLSA</sequence>
<evidence type="ECO:0000259" key="7">
    <source>
        <dbReference type="PROSITE" id="PS51900"/>
    </source>
</evidence>
<feature type="domain" description="Core-binding (CB)" evidence="7">
    <location>
        <begin position="55"/>
        <end position="132"/>
    </location>
</feature>
<dbReference type="InterPro" id="IPR011010">
    <property type="entry name" value="DNA_brk_join_enz"/>
</dbReference>
<dbReference type="InterPro" id="IPR044068">
    <property type="entry name" value="CB"/>
</dbReference>
<name>A0A7W9ECJ4_9SPHN</name>
<feature type="domain" description="Tyr recombinase" evidence="6">
    <location>
        <begin position="151"/>
        <end position="323"/>
    </location>
</feature>
<proteinExistence type="inferred from homology"/>
<comment type="similarity">
    <text evidence="1">Belongs to the 'phage' integrase family.</text>
</comment>
<dbReference type="RefSeq" id="WP_246350192.1">
    <property type="nucleotide sequence ID" value="NZ_JACIJC010000001.1"/>
</dbReference>
<evidence type="ECO:0000313" key="8">
    <source>
        <dbReference type="EMBL" id="MBB5684333.1"/>
    </source>
</evidence>
<evidence type="ECO:0000256" key="4">
    <source>
        <dbReference type="ARBA" id="ARBA00023172"/>
    </source>
</evidence>
<comment type="caution">
    <text evidence="8">The sequence shown here is derived from an EMBL/GenBank/DDBJ whole genome shotgun (WGS) entry which is preliminary data.</text>
</comment>
<evidence type="ECO:0000259" key="6">
    <source>
        <dbReference type="PROSITE" id="PS51898"/>
    </source>
</evidence>
<dbReference type="EMBL" id="JACIJC010000001">
    <property type="protein sequence ID" value="MBB5684333.1"/>
    <property type="molecule type" value="Genomic_DNA"/>
</dbReference>
<organism evidence="8 9">
    <name type="scientific">Sphingobium boeckii</name>
    <dbReference type="NCBI Taxonomy" id="1082345"/>
    <lineage>
        <taxon>Bacteria</taxon>
        <taxon>Pseudomonadati</taxon>
        <taxon>Pseudomonadota</taxon>
        <taxon>Alphaproteobacteria</taxon>
        <taxon>Sphingomonadales</taxon>
        <taxon>Sphingomonadaceae</taxon>
        <taxon>Sphingobium</taxon>
    </lineage>
</organism>
<dbReference type="PANTHER" id="PTHR30349:SF41">
    <property type="entry name" value="INTEGRASE_RECOMBINASE PROTEIN MJ0367-RELATED"/>
    <property type="match status" value="1"/>
</dbReference>
<dbReference type="InterPro" id="IPR002104">
    <property type="entry name" value="Integrase_catalytic"/>
</dbReference>
<dbReference type="GO" id="GO:0006310">
    <property type="term" value="P:DNA recombination"/>
    <property type="evidence" value="ECO:0007669"/>
    <property type="project" value="UniProtKB-KW"/>
</dbReference>
<dbReference type="SUPFAM" id="SSF56349">
    <property type="entry name" value="DNA breaking-rejoining enzymes"/>
    <property type="match status" value="1"/>
</dbReference>
<evidence type="ECO:0000313" key="9">
    <source>
        <dbReference type="Proteomes" id="UP000549617"/>
    </source>
</evidence>
<evidence type="ECO:0000256" key="3">
    <source>
        <dbReference type="ARBA" id="ARBA00023125"/>
    </source>
</evidence>
<evidence type="ECO:0000256" key="1">
    <source>
        <dbReference type="ARBA" id="ARBA00008857"/>
    </source>
</evidence>
<accession>A0A7W9ECJ4</accession>
<dbReference type="GO" id="GO:0015074">
    <property type="term" value="P:DNA integration"/>
    <property type="evidence" value="ECO:0007669"/>
    <property type="project" value="UniProtKB-KW"/>
</dbReference>
<keyword evidence="2" id="KW-0229">DNA integration</keyword>
<dbReference type="PROSITE" id="PS51898">
    <property type="entry name" value="TYR_RECOMBINASE"/>
    <property type="match status" value="1"/>
</dbReference>
<keyword evidence="9" id="KW-1185">Reference proteome</keyword>
<dbReference type="Pfam" id="PF00589">
    <property type="entry name" value="Phage_integrase"/>
    <property type="match status" value="1"/>
</dbReference>
<keyword evidence="3 5" id="KW-0238">DNA-binding</keyword>
<gene>
    <name evidence="8" type="ORF">FHS49_000324</name>
</gene>
<protein>
    <submittedName>
        <fullName evidence="8">Integrase</fullName>
    </submittedName>
</protein>
<dbReference type="Gene3D" id="1.10.443.10">
    <property type="entry name" value="Intergrase catalytic core"/>
    <property type="match status" value="1"/>
</dbReference>
<evidence type="ECO:0000256" key="5">
    <source>
        <dbReference type="PROSITE-ProRule" id="PRU01248"/>
    </source>
</evidence>
<dbReference type="PROSITE" id="PS51900">
    <property type="entry name" value="CB"/>
    <property type="match status" value="1"/>
</dbReference>